<gene>
    <name evidence="6" type="ORF">FRUB_02804</name>
</gene>
<feature type="region of interest" description="Disordered" evidence="4">
    <location>
        <begin position="862"/>
        <end position="926"/>
    </location>
</feature>
<evidence type="ECO:0000256" key="1">
    <source>
        <dbReference type="ARBA" id="ARBA00004613"/>
    </source>
</evidence>
<comment type="subcellular location">
    <subcellularLocation>
        <location evidence="1">Secreted</location>
    </subcellularLocation>
</comment>
<protein>
    <recommendedName>
        <fullName evidence="5">SD-repeat containing protein B domain-containing protein</fullName>
    </recommendedName>
</protein>
<feature type="domain" description="SD-repeat containing protein B" evidence="5">
    <location>
        <begin position="1182"/>
        <end position="1273"/>
    </location>
</feature>
<feature type="compositionally biased region" description="Low complexity" evidence="4">
    <location>
        <begin position="467"/>
        <end position="501"/>
    </location>
</feature>
<keyword evidence="7" id="KW-1185">Reference proteome</keyword>
<feature type="region of interest" description="Disordered" evidence="4">
    <location>
        <begin position="1"/>
        <end position="106"/>
    </location>
</feature>
<keyword evidence="3" id="KW-0732">Signal</keyword>
<feature type="compositionally biased region" description="Polar residues" evidence="4">
    <location>
        <begin position="896"/>
        <end position="913"/>
    </location>
</feature>
<feature type="compositionally biased region" description="Polar residues" evidence="4">
    <location>
        <begin position="437"/>
        <end position="446"/>
    </location>
</feature>
<feature type="compositionally biased region" description="Polar residues" evidence="4">
    <location>
        <begin position="167"/>
        <end position="185"/>
    </location>
</feature>
<proteinExistence type="predicted"/>
<dbReference type="Gene3D" id="2.130.10.130">
    <property type="entry name" value="Integrin alpha, N-terminal"/>
    <property type="match status" value="2"/>
</dbReference>
<feature type="compositionally biased region" description="Polar residues" evidence="4">
    <location>
        <begin position="739"/>
        <end position="763"/>
    </location>
</feature>
<feature type="domain" description="SD-repeat containing protein B" evidence="5">
    <location>
        <begin position="655"/>
        <end position="732"/>
    </location>
</feature>
<sequence length="1646" mass="163967">MTPPAGYASSTGTNGSPTGPYEPGATNDTDSGDGLDHGTQTGATVTSTPVTLTPSGTDPDTGPNGPGTANNNVSLGLYQPQSLGSTIWDDTNNDGVQEPGEPGIPGVQVVLLDSSGNPVATTTTDASGHYQFNNLAPGAYTVQATPPAGMISSTGTNGSPTGPAEPGSTNYTNTGSDLDHGTQTGATVTSQPVILGQPGTNPDAGPSGPGTANTNVNLGLFTPVSIDSTVWDDTNNDGVQEPGEPGIPGATVVLLDASGNPVATTTTDASGNYQFNDLTPGTYSVQVTPPAGYASSTGTNGSPTGPAEPGSTNYTDSGNGLDHGTQTGTTVTSQPVTLTPPGTDPDAGPNGPGTANTNVDLGLYQPLSLGSTVWDDTNNDGVQEPGEPGIPGATVVLLDASGNPVATTTTDASGHYQFNNLLPGTYSVQVTPPAGYASSTGTNGSPTGPYEPGSTNDTDSGDGLDHGTQTGATVTSTPVTLTTSGTDPDAGPNGPGTANNNVSLGLYQPQSLGSTIWDDTNNDGVQEPGEPGIPGVQVVLLDSSGNPVATTTTDANGHYQFNNLAPGTYTVQATPPAGMISSTGTPGSPTGPAEPGSTNYTNTGSDLDHGTQTGATVTSTPVTLGQPGTNPDTGPSGPGTANTNVNLGLFTSQTISSTVWDDKNNDGVQQPGEPGIPGATVVLLDGSGNPIATTTTDANGHYTFTDLPPGTYQVQVTPPPGYASSTGTNGSPTGPAEPGSTNYTDSGNGLDHGTQTGTTVTSQPLTLGLPGTNPDTGPNGPGTANDNPTIGLYQPLSLGSTVWDDTNNDGVQEPGEPGIPGATVVLLDSSGNPVATTTTDANGHYQFNNLIPGTYTVQVTPPAGMISSTGQPGSPTGPAEPGSTNYTDAGTDLDHGTQTGATVTSTPVTLTASGTDPDAGPNGPGTANNNVNLGLFTPLSINATVWDDTNNDGVQEPGEPVLPGVTVTLFNSSGTPIATTTTDANGNYQFTDLPPGTYTVQVSLPPGYVSSSVTGPNEGQNHGATSGQFATSTVTLGPPGSPTNPGNNGLSNNNQDFGLVSSGGVSGNVYRDQNADGKDDGGDTGLGGVVVTLTGTDQAGRPVSVTTTTDASGAYSFPNLPPGTYTLTESPPNGYYLAGIDNPGTLGSGNPGPRQLTVTVGPSQTGQNYNFGEIAPGAATGYVYVDANGNGVMDPGEQGLGGVPVTISGIAFPGTPEAHTLTAADVPGGLTAITLSSGQYYFPDLPPGNYTFTMGQIPAGYVAGSEQIGDPSLTGVTVTPGAIANVTVPTSQVGPLNFGVLPVDMSKREFLSATPIPVTGMTTTAANTGPTSPAFTTTTGDPSKPVYVAVAAGPGGPPTVRVFDYATGAEVFRFDAYEPTYTGGVRVAIGDVNGDGIPDIVTATGVGGGPRIRVFSGKDGSLLEDFFAYEPTFTGGLFVAVGDINGDGHDDIIVGTDTGGGPRIRVFSGTTGAVLEDFYAFDPSQRGGVRVAVGNFNGHEDIVATTGPGVPTRIRVFDGTTLAVLADYSPFEAGFTGGVNIAVGDFNGDGTPDVIVGAEAGGGPRVQVFSGLTTNTLANFFAFDPSFTGGVRVAAQDVNGDGKADLILGAGPGGAPRVQILSATGLQSIDNFYAFDTNLVGGVYVG</sequence>
<feature type="region of interest" description="Disordered" evidence="4">
    <location>
        <begin position="197"/>
        <end position="218"/>
    </location>
</feature>
<evidence type="ECO:0000256" key="4">
    <source>
        <dbReference type="SAM" id="MobiDB-lite"/>
    </source>
</evidence>
<feature type="compositionally biased region" description="Low complexity" evidence="4">
    <location>
        <begin position="1035"/>
        <end position="1069"/>
    </location>
</feature>
<feature type="region of interest" description="Disordered" evidence="4">
    <location>
        <begin position="512"/>
        <end position="531"/>
    </location>
</feature>
<feature type="compositionally biased region" description="Low complexity" evidence="4">
    <location>
        <begin position="39"/>
        <end position="72"/>
    </location>
</feature>
<dbReference type="Pfam" id="PF17210">
    <property type="entry name" value="SdrD_B"/>
    <property type="match status" value="9"/>
</dbReference>
<evidence type="ECO:0000259" key="5">
    <source>
        <dbReference type="Pfam" id="PF17210"/>
    </source>
</evidence>
<dbReference type="InterPro" id="IPR013517">
    <property type="entry name" value="FG-GAP"/>
</dbReference>
<reference evidence="7" key="1">
    <citation type="submission" date="2017-06" db="EMBL/GenBank/DDBJ databases">
        <title>Genome analysis of Fimbriiglobus ruber SP5, the first member of the order Planctomycetales with confirmed chitinolytic capability.</title>
        <authorList>
            <person name="Ravin N.V."/>
            <person name="Rakitin A.L."/>
            <person name="Ivanova A.A."/>
            <person name="Beletsky A.V."/>
            <person name="Kulichevskaya I.S."/>
            <person name="Mardanov A.V."/>
            <person name="Dedysh S.N."/>
        </authorList>
    </citation>
    <scope>NUCLEOTIDE SEQUENCE [LARGE SCALE GENOMIC DNA]</scope>
    <source>
        <strain evidence="7">SP5</strain>
    </source>
</reference>
<evidence type="ECO:0000256" key="3">
    <source>
        <dbReference type="ARBA" id="ARBA00022729"/>
    </source>
</evidence>
<feature type="compositionally biased region" description="Polar residues" evidence="4">
    <location>
        <begin position="151"/>
        <end position="160"/>
    </location>
</feature>
<dbReference type="Proteomes" id="UP000214646">
    <property type="component" value="Unassembled WGS sequence"/>
</dbReference>
<comment type="caution">
    <text evidence="6">The sequence shown here is derived from an EMBL/GenBank/DDBJ whole genome shotgun (WGS) entry which is preliminary data.</text>
</comment>
<feature type="compositionally biased region" description="Polar residues" evidence="4">
    <location>
        <begin position="294"/>
        <end position="303"/>
    </location>
</feature>
<dbReference type="PANTHER" id="PTHR23303:SF15">
    <property type="entry name" value="COLOSSIN-A"/>
    <property type="match status" value="1"/>
</dbReference>
<dbReference type="InterPro" id="IPR028994">
    <property type="entry name" value="Integrin_alpha_N"/>
</dbReference>
<feature type="compositionally biased region" description="Polar residues" evidence="4">
    <location>
        <begin position="599"/>
        <end position="646"/>
    </location>
</feature>
<dbReference type="SUPFAM" id="SSF117074">
    <property type="entry name" value="Hypothetical protein PA1324"/>
    <property type="match status" value="9"/>
</dbReference>
<feature type="domain" description="SD-repeat containing protein B" evidence="5">
    <location>
        <begin position="225"/>
        <end position="303"/>
    </location>
</feature>
<feature type="region of interest" description="Disordered" evidence="4">
    <location>
        <begin position="433"/>
        <end position="506"/>
    </location>
</feature>
<feature type="domain" description="SD-repeat containing protein B" evidence="5">
    <location>
        <begin position="1068"/>
        <end position="1138"/>
    </location>
</feature>
<feature type="region of interest" description="Disordered" evidence="4">
    <location>
        <begin position="579"/>
        <end position="646"/>
    </location>
</feature>
<feature type="compositionally biased region" description="Low complexity" evidence="4">
    <location>
        <begin position="764"/>
        <end position="783"/>
    </location>
</feature>
<dbReference type="Gene3D" id="2.60.40.10">
    <property type="entry name" value="Immunoglobulins"/>
    <property type="match status" value="9"/>
</dbReference>
<dbReference type="Pfam" id="PF13517">
    <property type="entry name" value="FG-GAP_3"/>
    <property type="match status" value="1"/>
</dbReference>
<feature type="compositionally biased region" description="Polar residues" evidence="4">
    <location>
        <begin position="1017"/>
        <end position="1034"/>
    </location>
</feature>
<keyword evidence="2" id="KW-0964">Secreted</keyword>
<accession>A0A225E3E9</accession>
<name>A0A225E3E9_9BACT</name>
<evidence type="ECO:0000313" key="7">
    <source>
        <dbReference type="Proteomes" id="UP000214646"/>
    </source>
</evidence>
<feature type="region of interest" description="Disordered" evidence="4">
    <location>
        <begin position="374"/>
        <end position="393"/>
    </location>
</feature>
<evidence type="ECO:0000313" key="6">
    <source>
        <dbReference type="EMBL" id="OWK43205.1"/>
    </source>
</evidence>
<dbReference type="Pfam" id="PF01839">
    <property type="entry name" value="FG-GAP"/>
    <property type="match status" value="1"/>
</dbReference>
<dbReference type="SUPFAM" id="SSF69318">
    <property type="entry name" value="Integrin alpha N-terminal domain"/>
    <property type="match status" value="2"/>
</dbReference>
<dbReference type="GO" id="GO:0005576">
    <property type="term" value="C:extracellular region"/>
    <property type="evidence" value="ECO:0007669"/>
    <property type="project" value="UniProtKB-SubCell"/>
</dbReference>
<feature type="compositionally biased region" description="Polar residues" evidence="4">
    <location>
        <begin position="512"/>
        <end position="524"/>
    </location>
</feature>
<dbReference type="InterPro" id="IPR033764">
    <property type="entry name" value="Sdr_B"/>
</dbReference>
<feature type="compositionally biased region" description="Polar residues" evidence="4">
    <location>
        <begin position="79"/>
        <end position="95"/>
    </location>
</feature>
<evidence type="ECO:0000256" key="2">
    <source>
        <dbReference type="ARBA" id="ARBA00022525"/>
    </source>
</evidence>
<feature type="domain" description="SD-repeat containing protein B" evidence="5">
    <location>
        <begin position="941"/>
        <end position="1036"/>
    </location>
</feature>
<feature type="region of interest" description="Disordered" evidence="4">
    <location>
        <begin position="286"/>
        <end position="360"/>
    </location>
</feature>
<feature type="domain" description="SD-repeat containing protein B" evidence="5">
    <location>
        <begin position="368"/>
        <end position="446"/>
    </location>
</feature>
<feature type="compositionally biased region" description="Polar residues" evidence="4">
    <location>
        <begin position="723"/>
        <end position="732"/>
    </location>
</feature>
<feature type="domain" description="SD-repeat containing protein B" evidence="5">
    <location>
        <begin position="797"/>
        <end position="876"/>
    </location>
</feature>
<dbReference type="PANTHER" id="PTHR23303">
    <property type="entry name" value="CARBOXYPEPTIDASE REGULATORY REGION-CONTAINING"/>
    <property type="match status" value="1"/>
</dbReference>
<feature type="compositionally biased region" description="Low complexity" evidence="4">
    <location>
        <begin position="581"/>
        <end position="598"/>
    </location>
</feature>
<feature type="compositionally biased region" description="Polar residues" evidence="4">
    <location>
        <begin position="8"/>
        <end position="17"/>
    </location>
</feature>
<feature type="region of interest" description="Disordered" evidence="4">
    <location>
        <begin position="718"/>
        <end position="790"/>
    </location>
</feature>
<feature type="region of interest" description="Disordered" evidence="4">
    <location>
        <begin position="1017"/>
        <end position="1084"/>
    </location>
</feature>
<feature type="domain" description="SD-repeat containing protein B" evidence="5">
    <location>
        <begin position="511"/>
        <end position="590"/>
    </location>
</feature>
<feature type="region of interest" description="Disordered" evidence="4">
    <location>
        <begin position="148"/>
        <end position="185"/>
    </location>
</feature>
<feature type="compositionally biased region" description="Low complexity" evidence="4">
    <location>
        <begin position="914"/>
        <end position="926"/>
    </location>
</feature>
<organism evidence="6 7">
    <name type="scientific">Fimbriiglobus ruber</name>
    <dbReference type="NCBI Taxonomy" id="1908690"/>
    <lineage>
        <taxon>Bacteria</taxon>
        <taxon>Pseudomonadati</taxon>
        <taxon>Planctomycetota</taxon>
        <taxon>Planctomycetia</taxon>
        <taxon>Gemmatales</taxon>
        <taxon>Gemmataceae</taxon>
        <taxon>Fimbriiglobus</taxon>
    </lineage>
</organism>
<feature type="domain" description="SD-repeat containing protein B" evidence="5">
    <location>
        <begin position="82"/>
        <end position="161"/>
    </location>
</feature>
<dbReference type="InterPro" id="IPR051417">
    <property type="entry name" value="SDr/BOS_complex"/>
</dbReference>
<dbReference type="InterPro" id="IPR013783">
    <property type="entry name" value="Ig-like_fold"/>
</dbReference>
<feature type="compositionally biased region" description="Polar residues" evidence="4">
    <location>
        <begin position="310"/>
        <end position="337"/>
    </location>
</feature>
<dbReference type="EMBL" id="NIDE01000004">
    <property type="protein sequence ID" value="OWK43205.1"/>
    <property type="molecule type" value="Genomic_DNA"/>
</dbReference>